<organism evidence="1 2">
    <name type="scientific">Meloidogyne hapla</name>
    <name type="common">Root-knot nematode worm</name>
    <dbReference type="NCBI Taxonomy" id="6305"/>
    <lineage>
        <taxon>Eukaryota</taxon>
        <taxon>Metazoa</taxon>
        <taxon>Ecdysozoa</taxon>
        <taxon>Nematoda</taxon>
        <taxon>Chromadorea</taxon>
        <taxon>Rhabditida</taxon>
        <taxon>Tylenchina</taxon>
        <taxon>Tylenchomorpha</taxon>
        <taxon>Tylenchoidea</taxon>
        <taxon>Meloidogynidae</taxon>
        <taxon>Meloidogyninae</taxon>
        <taxon>Meloidogyne</taxon>
    </lineage>
</organism>
<evidence type="ECO:0000313" key="1">
    <source>
        <dbReference type="Proteomes" id="UP000095281"/>
    </source>
</evidence>
<dbReference type="Proteomes" id="UP000095281">
    <property type="component" value="Unplaced"/>
</dbReference>
<dbReference type="WBParaSite" id="MhA1_Contig1595.frz3.gene12">
    <property type="protein sequence ID" value="MhA1_Contig1595.frz3.gene12"/>
    <property type="gene ID" value="MhA1_Contig1595.frz3.gene12"/>
</dbReference>
<name>A0A1I8B919_MELHA</name>
<reference evidence="2" key="1">
    <citation type="submission" date="2016-11" db="UniProtKB">
        <authorList>
            <consortium name="WormBaseParasite"/>
        </authorList>
    </citation>
    <scope>IDENTIFICATION</scope>
</reference>
<dbReference type="AlphaFoldDB" id="A0A1I8B919"/>
<accession>A0A1I8B919</accession>
<sequence>MEPTNLQESEEIDIMNAIIEGGPVEADM</sequence>
<protein>
    <submittedName>
        <fullName evidence="2">Transcriptional regulator</fullName>
    </submittedName>
</protein>
<proteinExistence type="predicted"/>
<evidence type="ECO:0000313" key="2">
    <source>
        <dbReference type="WBParaSite" id="MhA1_Contig1595.frz3.gene12"/>
    </source>
</evidence>
<keyword evidence="1" id="KW-1185">Reference proteome</keyword>